<dbReference type="SUPFAM" id="SSF52540">
    <property type="entry name" value="P-loop containing nucleoside triphosphate hydrolases"/>
    <property type="match status" value="1"/>
</dbReference>
<dbReference type="OrthoDB" id="538223at2759"/>
<comment type="caution">
    <text evidence="5">The sequence shown here is derived from an EMBL/GenBank/DDBJ whole genome shotgun (WGS) entry which is preliminary data.</text>
</comment>
<dbReference type="PROSITE" id="PS50082">
    <property type="entry name" value="WD_REPEATS_2"/>
    <property type="match status" value="10"/>
</dbReference>
<evidence type="ECO:0000259" key="4">
    <source>
        <dbReference type="PROSITE" id="PS50837"/>
    </source>
</evidence>
<feature type="repeat" description="WD" evidence="3">
    <location>
        <begin position="808"/>
        <end position="849"/>
    </location>
</feature>
<dbReference type="PROSITE" id="PS50837">
    <property type="entry name" value="NACHT"/>
    <property type="match status" value="1"/>
</dbReference>
<evidence type="ECO:0000313" key="5">
    <source>
        <dbReference type="EMBL" id="PAV14633.1"/>
    </source>
</evidence>
<dbReference type="InterPro" id="IPR020472">
    <property type="entry name" value="WD40_PAC1"/>
</dbReference>
<evidence type="ECO:0000256" key="3">
    <source>
        <dbReference type="PROSITE-ProRule" id="PRU00221"/>
    </source>
</evidence>
<dbReference type="SUPFAM" id="SSF50978">
    <property type="entry name" value="WD40 repeat-like"/>
    <property type="match status" value="3"/>
</dbReference>
<keyword evidence="1 3" id="KW-0853">WD repeat</keyword>
<feature type="repeat" description="WD" evidence="3">
    <location>
        <begin position="1230"/>
        <end position="1261"/>
    </location>
</feature>
<keyword evidence="6" id="KW-1185">Reference proteome</keyword>
<dbReference type="InterPro" id="IPR036322">
    <property type="entry name" value="WD40_repeat_dom_sf"/>
</dbReference>
<dbReference type="GO" id="GO:1990234">
    <property type="term" value="C:transferase complex"/>
    <property type="evidence" value="ECO:0007669"/>
    <property type="project" value="UniProtKB-ARBA"/>
</dbReference>
<dbReference type="PROSITE" id="PS50294">
    <property type="entry name" value="WD_REPEATS_REGION"/>
    <property type="match status" value="7"/>
</dbReference>
<dbReference type="InterPro" id="IPR015943">
    <property type="entry name" value="WD40/YVTN_repeat-like_dom_sf"/>
</dbReference>
<dbReference type="InterPro" id="IPR027417">
    <property type="entry name" value="P-loop_NTPase"/>
</dbReference>
<feature type="repeat" description="WD" evidence="3">
    <location>
        <begin position="1263"/>
        <end position="1298"/>
    </location>
</feature>
<dbReference type="Gene3D" id="2.130.10.10">
    <property type="entry name" value="YVTN repeat-like/Quinoprotein amine dehydrogenase"/>
    <property type="match status" value="6"/>
</dbReference>
<feature type="repeat" description="WD" evidence="3">
    <location>
        <begin position="761"/>
        <end position="794"/>
    </location>
</feature>
<dbReference type="SMART" id="SM00320">
    <property type="entry name" value="WD40"/>
    <property type="match status" value="15"/>
</dbReference>
<proteinExistence type="predicted"/>
<organism evidence="5 6">
    <name type="scientific">Pyrrhoderma noxium</name>
    <dbReference type="NCBI Taxonomy" id="2282107"/>
    <lineage>
        <taxon>Eukaryota</taxon>
        <taxon>Fungi</taxon>
        <taxon>Dikarya</taxon>
        <taxon>Basidiomycota</taxon>
        <taxon>Agaricomycotina</taxon>
        <taxon>Agaricomycetes</taxon>
        <taxon>Hymenochaetales</taxon>
        <taxon>Hymenochaetaceae</taxon>
        <taxon>Pyrrhoderma</taxon>
    </lineage>
</organism>
<dbReference type="InterPro" id="IPR019775">
    <property type="entry name" value="WD40_repeat_CS"/>
</dbReference>
<feature type="domain" description="NACHT" evidence="4">
    <location>
        <begin position="321"/>
        <end position="465"/>
    </location>
</feature>
<gene>
    <name evidence="5" type="ORF">PNOK_0971100</name>
</gene>
<dbReference type="Gene3D" id="3.40.50.300">
    <property type="entry name" value="P-loop containing nucleotide triphosphate hydrolases"/>
    <property type="match status" value="1"/>
</dbReference>
<evidence type="ECO:0000256" key="2">
    <source>
        <dbReference type="ARBA" id="ARBA00022737"/>
    </source>
</evidence>
<protein>
    <submittedName>
        <fullName evidence="5">WD40 domain containing protein</fullName>
    </submittedName>
</protein>
<evidence type="ECO:0000313" key="6">
    <source>
        <dbReference type="Proteomes" id="UP000217199"/>
    </source>
</evidence>
<keyword evidence="2" id="KW-0677">Repeat</keyword>
<dbReference type="STRING" id="2282107.A0A286U4Y6"/>
<dbReference type="PANTHER" id="PTHR22847">
    <property type="entry name" value="WD40 REPEAT PROTEIN"/>
    <property type="match status" value="1"/>
</dbReference>
<dbReference type="SUPFAM" id="SSF50998">
    <property type="entry name" value="Quinoprotein alcohol dehydrogenase-like"/>
    <property type="match status" value="1"/>
</dbReference>
<feature type="repeat" description="WD" evidence="3">
    <location>
        <begin position="894"/>
        <end position="935"/>
    </location>
</feature>
<dbReference type="PRINTS" id="PR00320">
    <property type="entry name" value="GPROTEINBRPT"/>
</dbReference>
<name>A0A286U4Y6_9AGAM</name>
<feature type="repeat" description="WD" evidence="3">
    <location>
        <begin position="1138"/>
        <end position="1179"/>
    </location>
</feature>
<dbReference type="PROSITE" id="PS00678">
    <property type="entry name" value="WD_REPEATS_1"/>
    <property type="match status" value="4"/>
</dbReference>
<feature type="repeat" description="WD" evidence="3">
    <location>
        <begin position="1094"/>
        <end position="1136"/>
    </location>
</feature>
<dbReference type="Proteomes" id="UP000217199">
    <property type="component" value="Unassembled WGS sequence"/>
</dbReference>
<feature type="repeat" description="WD" evidence="3">
    <location>
        <begin position="1052"/>
        <end position="1094"/>
    </location>
</feature>
<dbReference type="EMBL" id="NBII01000012">
    <property type="protein sequence ID" value="PAV14633.1"/>
    <property type="molecule type" value="Genomic_DNA"/>
</dbReference>
<dbReference type="PANTHER" id="PTHR22847:SF637">
    <property type="entry name" value="WD REPEAT DOMAIN 5B"/>
    <property type="match status" value="1"/>
</dbReference>
<feature type="repeat" description="WD" evidence="3">
    <location>
        <begin position="1180"/>
        <end position="1221"/>
    </location>
</feature>
<dbReference type="InParanoid" id="A0A286U4Y6"/>
<dbReference type="CDD" id="cd00200">
    <property type="entry name" value="WD40"/>
    <property type="match status" value="1"/>
</dbReference>
<evidence type="ECO:0000256" key="1">
    <source>
        <dbReference type="ARBA" id="ARBA00022574"/>
    </source>
</evidence>
<accession>A0A286U4Y6</accession>
<dbReference type="InterPro" id="IPR056884">
    <property type="entry name" value="NPHP3-like_N"/>
</dbReference>
<feature type="repeat" description="WD" evidence="3">
    <location>
        <begin position="851"/>
        <end position="892"/>
    </location>
</feature>
<dbReference type="InterPro" id="IPR007111">
    <property type="entry name" value="NACHT_NTPase"/>
</dbReference>
<reference evidence="5 6" key="1">
    <citation type="journal article" date="2017" name="Mol. Ecol.">
        <title>Comparative and population genomic landscape of Phellinus noxius: A hypervariable fungus causing root rot in trees.</title>
        <authorList>
            <person name="Chung C.L."/>
            <person name="Lee T.J."/>
            <person name="Akiba M."/>
            <person name="Lee H.H."/>
            <person name="Kuo T.H."/>
            <person name="Liu D."/>
            <person name="Ke H.M."/>
            <person name="Yokoi T."/>
            <person name="Roa M.B."/>
            <person name="Lu M.J."/>
            <person name="Chang Y.Y."/>
            <person name="Ann P.J."/>
            <person name="Tsai J.N."/>
            <person name="Chen C.Y."/>
            <person name="Tzean S.S."/>
            <person name="Ota Y."/>
            <person name="Hattori T."/>
            <person name="Sahashi N."/>
            <person name="Liou R.F."/>
            <person name="Kikuchi T."/>
            <person name="Tsai I.J."/>
        </authorList>
    </citation>
    <scope>NUCLEOTIDE SEQUENCE [LARGE SCALE GENOMIC DNA]</scope>
    <source>
        <strain evidence="5 6">FFPRI411160</strain>
    </source>
</reference>
<dbReference type="InterPro" id="IPR011047">
    <property type="entry name" value="Quinoprotein_ADH-like_sf"/>
</dbReference>
<dbReference type="InterPro" id="IPR001680">
    <property type="entry name" value="WD40_rpt"/>
</dbReference>
<dbReference type="Pfam" id="PF24883">
    <property type="entry name" value="NPHP3_N"/>
    <property type="match status" value="1"/>
</dbReference>
<sequence length="1354" mass="151525">MEAYQPSFFCLFISPPAIVVDDADGVLFNDVAAIRQLDMALADVVELVPPSDNLRLRTQAPAINFREVLLSLGALDADRRGICVWTTGGELIARLLTRGDEARLLSATYLPDERDIVVIGERQEDLDWVVSVSFSPDRKLAVFGDTQGTILVRNVDTGEQLVSDWRVIFFPDGEYLASVSDYATAIMWDMARRDMKTGPLKILTGKVLFSSAISYIFTFWFSSKSFSMPFNQSGSYPSITFGTYNAVAGNQTNTTIQGPATIQNNVFNQHSNEHGALLRELRDRLNPSEFSGDNRPECLENTRKQTLRSIYQCVDAKGYPNVLLLIGAAGTGKSTIATTVAGVYQRRGQLGCHMFFSRGRSDPGNILQTIAYSLAVYSQTIAESLVEQLKDSGDLGPSNLKTKFDILLREPLYTAATKAREPILIVLDALDECGSLEARQGLINVLRDGLPTLPPNFRFTITSRPEKDILTFTSLQSQNVKTLELDHQMDENRLDVFTYIKHELEGLRSLRTVRIPQDWPWDEGIQSLADTADGLFIWASTAIKFISERRLGQFSCLKDLVENRNRLDLNELYATILENAFEWDKEEKDTFELIPHRIFLCTYDHWSFMSQLLFWFEVLSLTNTFNGCVGPALLFTIEWVGNNDPELSSFLRDAYRQASIYSEPISKSVLQIYTSLLPLTKEDSPMSIHYGKYANETFRVEYIGRKQRNDCIKMIRVEPEYVSTNSLLFSPDGTQILSNLEQGVCVWDTTSGELVSGPLLAEDDRDDVLSAAYLSDGRYIITASGNGIIRKWDVLTSCLVWKRVMSNFQMNLTSVESAAFSPDRKSVVFGDYQGRIRVWNVDSGERDGESLEGHTNYISLVSFSPDGKYLVSGSYDTTIIIWDMNKREAKTGPLRMHTEGVTDVNFSPKGDKVVSGSEDRTVYIWDAFTGDVLREIICVNRVDTVTYSPDGLFILAGGRGWMSMWDVTDDTFPPKVFQIDSEYISRVSFSPDGSRFIWDASWNVEQTKPTVEEQGEITSIALSPSGNFIASGSWEDGTIYLWNVLSGELVKRSIHNSDVFSVSFSPISEKLIAFGSRDGTVKVWDVTKDESIKIGNHVDSVSSVVFSPSDGKFIASSSWDKTICIWNVERRELAAGPLTGHKNCVEAVAYSPDGTRLVSGSGDRTLRIWNSETGQLLSTLDRHSNDVNSVAYSFDGSRIVSGSDDNTIIVWDAQSGEIVCGPINGHEGGVCFSLDGKRILSGFRDNMARVWDAVTGQPLFSPFSGHTGAVESICFFPDGRRFATGSLDGTIRIWTLDTISNDTDWELRSDNWVVDENGKLMMWVPTDLRTHLYNRRNISMFNRSFYLRLHLDPA</sequence>
<dbReference type="Pfam" id="PF00400">
    <property type="entry name" value="WD40"/>
    <property type="match status" value="10"/>
</dbReference>